<dbReference type="Gene3D" id="2.60.40.10">
    <property type="entry name" value="Immunoglobulins"/>
    <property type="match status" value="1"/>
</dbReference>
<dbReference type="InterPro" id="IPR003598">
    <property type="entry name" value="Ig_sub2"/>
</dbReference>
<dbReference type="Proteomes" id="UP000675881">
    <property type="component" value="Chromosome 13"/>
</dbReference>
<dbReference type="InterPro" id="IPR013106">
    <property type="entry name" value="Ig_V-set"/>
</dbReference>
<dbReference type="SMART" id="SM00408">
    <property type="entry name" value="IGc2"/>
    <property type="match status" value="1"/>
</dbReference>
<reference evidence="2" key="1">
    <citation type="submission" date="2021-02" db="EMBL/GenBank/DDBJ databases">
        <authorList>
            <person name="Bekaert M."/>
        </authorList>
    </citation>
    <scope>NUCLEOTIDE SEQUENCE</scope>
    <source>
        <strain evidence="2">IoA-00</strain>
    </source>
</reference>
<dbReference type="InterPro" id="IPR013783">
    <property type="entry name" value="Ig-like_fold"/>
</dbReference>
<keyword evidence="3" id="KW-1185">Reference proteome</keyword>
<dbReference type="FunFam" id="2.60.40.10:FF:000129">
    <property type="entry name" value="CLUMA_CG018772, isoform A"/>
    <property type="match status" value="1"/>
</dbReference>
<feature type="domain" description="Ig-like" evidence="1">
    <location>
        <begin position="187"/>
        <end position="224"/>
    </location>
</feature>
<organism evidence="2 3">
    <name type="scientific">Lepeophtheirus salmonis</name>
    <name type="common">Salmon louse</name>
    <name type="synonym">Caligus salmonis</name>
    <dbReference type="NCBI Taxonomy" id="72036"/>
    <lineage>
        <taxon>Eukaryota</taxon>
        <taxon>Metazoa</taxon>
        <taxon>Ecdysozoa</taxon>
        <taxon>Arthropoda</taxon>
        <taxon>Crustacea</taxon>
        <taxon>Multicrustacea</taxon>
        <taxon>Hexanauplia</taxon>
        <taxon>Copepoda</taxon>
        <taxon>Siphonostomatoida</taxon>
        <taxon>Caligidae</taxon>
        <taxon>Lepeophtheirus</taxon>
    </lineage>
</organism>
<dbReference type="PANTHER" id="PTHR23279:SF46">
    <property type="entry name" value="DEFECTIVE PROBOSCIS EXTENSION RESPONSE 10, ISOFORM A-RELATED"/>
    <property type="match status" value="1"/>
</dbReference>
<dbReference type="SUPFAM" id="SSF48726">
    <property type="entry name" value="Immunoglobulin"/>
    <property type="match status" value="2"/>
</dbReference>
<dbReference type="GO" id="GO:0050808">
    <property type="term" value="P:synapse organization"/>
    <property type="evidence" value="ECO:0007669"/>
    <property type="project" value="TreeGrafter"/>
</dbReference>
<evidence type="ECO:0000259" key="1">
    <source>
        <dbReference type="PROSITE" id="PS50835"/>
    </source>
</evidence>
<sequence length="302" mass="35035">MGCFKEKCVLIILLTVGIHGDFVGCKQQYRHRQHHRREATNLTPNRSSKTPERFKLWADGPNFDTDLPQDVTAIKGQTAYLTCRVFEGRNKTVSWIRHRDLHILTVGRYTYTADLRYKSIYNHVNDEWTLQIASVQKRDEGRYECQISTQPVRSFFVKLSVLDTIPNHNMLHFGNEQTSGLYTRQDPKANILGDDEVHVSVGSELNLTCVVKSTHEPSAFILWYHGDNTIDYSSPRARSLLRTWALMTLESIRVILPTQGLPRSQYMYLMVKNQRQSIPMHRYKTKQTSCFKISSSSLIYIF</sequence>
<dbReference type="InterPro" id="IPR007110">
    <property type="entry name" value="Ig-like_dom"/>
</dbReference>
<evidence type="ECO:0000313" key="3">
    <source>
        <dbReference type="Proteomes" id="UP000675881"/>
    </source>
</evidence>
<gene>
    <name evidence="2" type="ORF">LSAA_4197</name>
</gene>
<evidence type="ECO:0000313" key="2">
    <source>
        <dbReference type="EMBL" id="CAF2826481.1"/>
    </source>
</evidence>
<protein>
    <submittedName>
        <fullName evidence="2">(salmon louse) hypothetical protein</fullName>
    </submittedName>
</protein>
<dbReference type="OrthoDB" id="5969816at2759"/>
<feature type="domain" description="Ig-like" evidence="1">
    <location>
        <begin position="61"/>
        <end position="160"/>
    </location>
</feature>
<dbReference type="GO" id="GO:0032589">
    <property type="term" value="C:neuron projection membrane"/>
    <property type="evidence" value="ECO:0007669"/>
    <property type="project" value="TreeGrafter"/>
</dbReference>
<dbReference type="InterPro" id="IPR003599">
    <property type="entry name" value="Ig_sub"/>
</dbReference>
<dbReference type="AlphaFoldDB" id="A0A7R8H2H2"/>
<accession>A0A7R8H2H2</accession>
<dbReference type="SMART" id="SM00409">
    <property type="entry name" value="IG"/>
    <property type="match status" value="2"/>
</dbReference>
<dbReference type="InterPro" id="IPR036179">
    <property type="entry name" value="Ig-like_dom_sf"/>
</dbReference>
<dbReference type="PANTHER" id="PTHR23279">
    <property type="entry name" value="DEFECTIVE PROBOSCIS EXTENSION RESPONSE DPR -RELATED"/>
    <property type="match status" value="1"/>
</dbReference>
<dbReference type="InterPro" id="IPR037448">
    <property type="entry name" value="Zig-8"/>
</dbReference>
<proteinExistence type="predicted"/>
<name>A0A7R8H2H2_LEPSM</name>
<dbReference type="PROSITE" id="PS50835">
    <property type="entry name" value="IG_LIKE"/>
    <property type="match status" value="2"/>
</dbReference>
<dbReference type="SMART" id="SM00406">
    <property type="entry name" value="IGv"/>
    <property type="match status" value="1"/>
</dbReference>
<dbReference type="Pfam" id="PF07679">
    <property type="entry name" value="I-set"/>
    <property type="match status" value="1"/>
</dbReference>
<dbReference type="EMBL" id="HG994592">
    <property type="protein sequence ID" value="CAF2826481.1"/>
    <property type="molecule type" value="Genomic_DNA"/>
</dbReference>
<dbReference type="InterPro" id="IPR013098">
    <property type="entry name" value="Ig_I-set"/>
</dbReference>